<feature type="transmembrane region" description="Helical" evidence="1">
    <location>
        <begin position="80"/>
        <end position="100"/>
    </location>
</feature>
<keyword evidence="1" id="KW-0812">Transmembrane</keyword>
<keyword evidence="3" id="KW-1185">Reference proteome</keyword>
<dbReference type="EMBL" id="CAVNYO010000426">
    <property type="protein sequence ID" value="CAK5278781.1"/>
    <property type="molecule type" value="Genomic_DNA"/>
</dbReference>
<dbReference type="AlphaFoldDB" id="A0AAD2HMP0"/>
<feature type="transmembrane region" description="Helical" evidence="1">
    <location>
        <begin position="6"/>
        <end position="25"/>
    </location>
</feature>
<keyword evidence="1" id="KW-1133">Transmembrane helix</keyword>
<sequence>MTDLLYLVFAVYYLVRICIDCLTLLHTMNPSTIVFAKGVADVGIGLILFWKPVLLYESSATKALSALTGLGMTNSSIAPGFNHSIACLVASVGLGSVVAARSGPAALPAILAMTSACTVLSLITCAFAPVAWGVGSATLLLGGLVNAIFSLGLYLAEPRLLRF</sequence>
<proteinExistence type="predicted"/>
<feature type="transmembrane region" description="Helical" evidence="1">
    <location>
        <begin position="32"/>
        <end position="50"/>
    </location>
</feature>
<protein>
    <submittedName>
        <fullName evidence="2">Uncharacterized protein</fullName>
    </submittedName>
</protein>
<gene>
    <name evidence="2" type="ORF">MYCIT1_LOCUS28352</name>
</gene>
<evidence type="ECO:0000313" key="2">
    <source>
        <dbReference type="EMBL" id="CAK5278781.1"/>
    </source>
</evidence>
<dbReference type="Proteomes" id="UP001295794">
    <property type="component" value="Unassembled WGS sequence"/>
</dbReference>
<name>A0AAD2HMP0_9AGAR</name>
<keyword evidence="1" id="KW-0472">Membrane</keyword>
<comment type="caution">
    <text evidence="2">The sequence shown here is derived from an EMBL/GenBank/DDBJ whole genome shotgun (WGS) entry which is preliminary data.</text>
</comment>
<evidence type="ECO:0000313" key="3">
    <source>
        <dbReference type="Proteomes" id="UP001295794"/>
    </source>
</evidence>
<evidence type="ECO:0000256" key="1">
    <source>
        <dbReference type="SAM" id="Phobius"/>
    </source>
</evidence>
<accession>A0AAD2HMP0</accession>
<feature type="transmembrane region" description="Helical" evidence="1">
    <location>
        <begin position="107"/>
        <end position="132"/>
    </location>
</feature>
<feature type="transmembrane region" description="Helical" evidence="1">
    <location>
        <begin position="138"/>
        <end position="156"/>
    </location>
</feature>
<reference evidence="2" key="1">
    <citation type="submission" date="2023-11" db="EMBL/GenBank/DDBJ databases">
        <authorList>
            <person name="De Vega J J."/>
            <person name="De Vega J J."/>
        </authorList>
    </citation>
    <scope>NUCLEOTIDE SEQUENCE</scope>
</reference>
<organism evidence="2 3">
    <name type="scientific">Mycena citricolor</name>
    <dbReference type="NCBI Taxonomy" id="2018698"/>
    <lineage>
        <taxon>Eukaryota</taxon>
        <taxon>Fungi</taxon>
        <taxon>Dikarya</taxon>
        <taxon>Basidiomycota</taxon>
        <taxon>Agaricomycotina</taxon>
        <taxon>Agaricomycetes</taxon>
        <taxon>Agaricomycetidae</taxon>
        <taxon>Agaricales</taxon>
        <taxon>Marasmiineae</taxon>
        <taxon>Mycenaceae</taxon>
        <taxon>Mycena</taxon>
    </lineage>
</organism>